<comment type="caution">
    <text evidence="2">The sequence shown here is derived from an EMBL/GenBank/DDBJ whole genome shotgun (WGS) entry which is preliminary data.</text>
</comment>
<sequence>MKLIKKILSSGIRILTALAAFLVLICGPVILAVRQPISEKTPFPSGPQANPDRLRWHVEYLAEELAPRNHSHPEKLAATVRYITTGLSVPGAQVSLQPYVAENAAADQKEQVNVIARFGSKDGPMVVVGAHYDADGDLPGADDNASGTAGLLELARLLGQREITGNIELVAYGTEESPFFGTEQMGSAVHARSLAEQGRTVKAMLCLEMIGYFVEQQEYNSWVLRLAYPRDGLYAAVVGRWQERHLARTVKRCFNDASDLHTVSYSGPVLFGADLSDHRNYWQHGYPAVMITDTAFLRNHNYHTAGDTPDTLDYQRMAKVVDGVLSAVLTLSLSASQEEAGTVRL</sequence>
<dbReference type="GO" id="GO:0006508">
    <property type="term" value="P:proteolysis"/>
    <property type="evidence" value="ECO:0007669"/>
    <property type="project" value="InterPro"/>
</dbReference>
<evidence type="ECO:0000313" key="3">
    <source>
        <dbReference type="EMBL" id="RWX51010.1"/>
    </source>
</evidence>
<dbReference type="SUPFAM" id="SSF53187">
    <property type="entry name" value="Zn-dependent exopeptidases"/>
    <property type="match status" value="1"/>
</dbReference>
<accession>A0A3S3QW67</accession>
<dbReference type="InterPro" id="IPR045175">
    <property type="entry name" value="M28_fam"/>
</dbReference>
<evidence type="ECO:0000259" key="1">
    <source>
        <dbReference type="Pfam" id="PF04389"/>
    </source>
</evidence>
<evidence type="ECO:0000313" key="4">
    <source>
        <dbReference type="Proteomes" id="UP000286862"/>
    </source>
</evidence>
<dbReference type="Pfam" id="PF04389">
    <property type="entry name" value="Peptidase_M28"/>
    <property type="match status" value="1"/>
</dbReference>
<dbReference type="AlphaFoldDB" id="A0A3S3QW67"/>
<evidence type="ECO:0000313" key="2">
    <source>
        <dbReference type="EMBL" id="RWX49318.1"/>
    </source>
</evidence>
<dbReference type="InterPro" id="IPR007484">
    <property type="entry name" value="Peptidase_M28"/>
</dbReference>
<gene>
    <name evidence="2" type="ORF">VT99_10082</name>
    <name evidence="3" type="ORF">VU01_12302</name>
</gene>
<dbReference type="GO" id="GO:0008235">
    <property type="term" value="F:metalloexopeptidase activity"/>
    <property type="evidence" value="ECO:0007669"/>
    <property type="project" value="InterPro"/>
</dbReference>
<proteinExistence type="predicted"/>
<dbReference type="Proteomes" id="UP000286862">
    <property type="component" value="Unassembled WGS sequence"/>
</dbReference>
<feature type="domain" description="Peptidase M28" evidence="1">
    <location>
        <begin position="113"/>
        <end position="327"/>
    </location>
</feature>
<dbReference type="Proteomes" id="UP000288892">
    <property type="component" value="Unassembled WGS sequence"/>
</dbReference>
<dbReference type="PANTHER" id="PTHR12147">
    <property type="entry name" value="METALLOPEPTIDASE M28 FAMILY MEMBER"/>
    <property type="match status" value="1"/>
</dbReference>
<evidence type="ECO:0000313" key="5">
    <source>
        <dbReference type="Proteomes" id="UP000288892"/>
    </source>
</evidence>
<dbReference type="PANTHER" id="PTHR12147:SF26">
    <property type="entry name" value="PEPTIDASE M28 DOMAIN-CONTAINING PROTEIN"/>
    <property type="match status" value="1"/>
</dbReference>
<name>A0A3S3QW67_9BACT</name>
<dbReference type="EMBL" id="MTKS01000230">
    <property type="protein sequence ID" value="RWX51010.1"/>
    <property type="molecule type" value="Genomic_DNA"/>
</dbReference>
<reference evidence="4 5" key="1">
    <citation type="submission" date="2017-01" db="EMBL/GenBank/DDBJ databases">
        <title>The cable genome- insights into the physiology and evolution of filamentous bacteria capable of sulfide oxidation via long distance electron transfer.</title>
        <authorList>
            <person name="Schreiber L."/>
            <person name="Bjerg J.T."/>
            <person name="Boggild A."/>
            <person name="Van De Vossenberg J."/>
            <person name="Meysman F."/>
            <person name="Nielsen L.P."/>
            <person name="Schramm A."/>
            <person name="Kjeldsen K.U."/>
        </authorList>
    </citation>
    <scope>NUCLEOTIDE SEQUENCE [LARGE SCALE GENOMIC DNA]</scope>
    <source>
        <strain evidence="2">A2</strain>
        <strain evidence="3">A5</strain>
    </source>
</reference>
<organism evidence="2 4">
    <name type="scientific">Candidatus Electrothrix marina</name>
    <dbReference type="NCBI Taxonomy" id="1859130"/>
    <lineage>
        <taxon>Bacteria</taxon>
        <taxon>Pseudomonadati</taxon>
        <taxon>Thermodesulfobacteriota</taxon>
        <taxon>Desulfobulbia</taxon>
        <taxon>Desulfobulbales</taxon>
        <taxon>Desulfobulbaceae</taxon>
        <taxon>Candidatus Electrothrix</taxon>
    </lineage>
</organism>
<dbReference type="EMBL" id="MTKQ01000008">
    <property type="protein sequence ID" value="RWX49318.1"/>
    <property type="molecule type" value="Genomic_DNA"/>
</dbReference>
<dbReference type="Gene3D" id="3.40.630.10">
    <property type="entry name" value="Zn peptidases"/>
    <property type="match status" value="1"/>
</dbReference>
<protein>
    <submittedName>
        <fullName evidence="2">Peptidase family M28</fullName>
    </submittedName>
</protein>
<keyword evidence="5" id="KW-1185">Reference proteome</keyword>